<dbReference type="SMART" id="SM00267">
    <property type="entry name" value="GGDEF"/>
    <property type="match status" value="1"/>
</dbReference>
<protein>
    <submittedName>
        <fullName evidence="4">GGDEF domain-containing protein</fullName>
    </submittedName>
</protein>
<gene>
    <name evidence="4" type="ORF">P3F81_00805</name>
</gene>
<organism evidence="4 5">
    <name type="scientific">Selenobaculum gibii</name>
    <dbReference type="NCBI Taxonomy" id="3054208"/>
    <lineage>
        <taxon>Bacteria</taxon>
        <taxon>Bacillati</taxon>
        <taxon>Bacillota</taxon>
        <taxon>Negativicutes</taxon>
        <taxon>Selenomonadales</taxon>
        <taxon>Selenomonadaceae</taxon>
        <taxon>Selenobaculum</taxon>
    </lineage>
</organism>
<dbReference type="PANTHER" id="PTHR45138">
    <property type="entry name" value="REGULATORY COMPONENTS OF SENSORY TRANSDUCTION SYSTEM"/>
    <property type="match status" value="1"/>
</dbReference>
<dbReference type="PANTHER" id="PTHR45138:SF9">
    <property type="entry name" value="DIGUANYLATE CYCLASE DGCM-RELATED"/>
    <property type="match status" value="1"/>
</dbReference>
<dbReference type="InterPro" id="IPR001638">
    <property type="entry name" value="Solute-binding_3/MltF_N"/>
</dbReference>
<evidence type="ECO:0000259" key="2">
    <source>
        <dbReference type="SMART" id="SM00062"/>
    </source>
</evidence>
<dbReference type="NCBIfam" id="TIGR00254">
    <property type="entry name" value="GGDEF"/>
    <property type="match status" value="1"/>
</dbReference>
<dbReference type="Gene3D" id="3.40.190.10">
    <property type="entry name" value="Periplasmic binding protein-like II"/>
    <property type="match status" value="4"/>
</dbReference>
<sequence length="710" mass="82324">MTFVGFYNIMIAKGGDTIRICRVIKIIILFLSLMILVQPVNGYTEEEKELIRVGYFLFDGYNDIYGIDQKDGYGYEYLQKITEFTNWKYEYVSGTWQEQLAMLEKGEIDILGAAQYTDERARIFDYPNFESGMSATGIYVRQDNENFEYGEVEKLDGLTVGLMAGSDDNHVFENFCKAKNIHTKNIYFGSQQDIVTALNEGRIDAFVSDNLRNLKTEKLLMSFEPVKSYFITTKGNKHILDKLNFALAEIKKENPDYDKELFAKYYGKIDTKMHVYTKEERAYIREHPILKVGYVVNDYPMEYFDEKDKKPKGIMIDIMDLIAEYSGIKFEYVGYKGYIDLLEGLKKEEINIASQFPNNVALVEKYQALLTKPYMHIFQTLLSIDDRPLKMDTTIAIPEDRIDLIYYIERLYPEVNIIRSRNYDDSVSRVERGEADFALQNLYMMEDIMRNRGQIKNFEKKILTDEKLLPCLAVNRENGNILPRILNKSIARISFVDIDTIILGNTRIKQDSLQNFFLQCYYQGIAVTLFGVIAILITIILAKNRKVIKLQRLAETDGLSDMYNRDGIKKEINKLLRSGISYRRVLFIIDIDHFKALNDTYGHPFGDEIIQLVSKCLKEQFEGRGIFGRLGGDEFVVFLNVIEKEEDIAKEAMRLNRAFRNIQNSKSCKLTCSIGIAKFPESGYNFDTLYESADKALYYAKQQGRNTYSF</sequence>
<dbReference type="GO" id="GO:0052621">
    <property type="term" value="F:diguanylate cyclase activity"/>
    <property type="evidence" value="ECO:0007669"/>
    <property type="project" value="TreeGrafter"/>
</dbReference>
<evidence type="ECO:0000313" key="5">
    <source>
        <dbReference type="Proteomes" id="UP001243623"/>
    </source>
</evidence>
<feature type="domain" description="Solute-binding protein family 3/N-terminal" evidence="2">
    <location>
        <begin position="50"/>
        <end position="264"/>
    </location>
</feature>
<dbReference type="KEGG" id="sgbi:P3F81_00805"/>
<keyword evidence="1" id="KW-0472">Membrane</keyword>
<dbReference type="InterPro" id="IPR029787">
    <property type="entry name" value="Nucleotide_cyclase"/>
</dbReference>
<evidence type="ECO:0000256" key="1">
    <source>
        <dbReference type="SAM" id="Phobius"/>
    </source>
</evidence>
<dbReference type="Pfam" id="PF00497">
    <property type="entry name" value="SBP_bac_3"/>
    <property type="match status" value="2"/>
</dbReference>
<keyword evidence="1" id="KW-0812">Transmembrane</keyword>
<dbReference type="SUPFAM" id="SSF53850">
    <property type="entry name" value="Periplasmic binding protein-like II"/>
    <property type="match status" value="2"/>
</dbReference>
<dbReference type="EMBL" id="CP120678">
    <property type="protein sequence ID" value="WIW70896.1"/>
    <property type="molecule type" value="Genomic_DNA"/>
</dbReference>
<dbReference type="InterPro" id="IPR043128">
    <property type="entry name" value="Rev_trsase/Diguanyl_cyclase"/>
</dbReference>
<dbReference type="SMART" id="SM00062">
    <property type="entry name" value="PBPb"/>
    <property type="match status" value="2"/>
</dbReference>
<feature type="transmembrane region" description="Helical" evidence="1">
    <location>
        <begin position="521"/>
        <end position="542"/>
    </location>
</feature>
<dbReference type="InterPro" id="IPR000160">
    <property type="entry name" value="GGDEF_dom"/>
</dbReference>
<dbReference type="Gene3D" id="3.30.70.270">
    <property type="match status" value="1"/>
</dbReference>
<accession>A0A9Y2AJC9</accession>
<dbReference type="Proteomes" id="UP001243623">
    <property type="component" value="Chromosome"/>
</dbReference>
<dbReference type="CDD" id="cd01949">
    <property type="entry name" value="GGDEF"/>
    <property type="match status" value="1"/>
</dbReference>
<dbReference type="RefSeq" id="WP_309320534.1">
    <property type="nucleotide sequence ID" value="NZ_CP120678.1"/>
</dbReference>
<name>A0A9Y2AJC9_9FIRM</name>
<dbReference type="SUPFAM" id="SSF55073">
    <property type="entry name" value="Nucleotide cyclase"/>
    <property type="match status" value="1"/>
</dbReference>
<dbReference type="Pfam" id="PF00990">
    <property type="entry name" value="GGDEF"/>
    <property type="match status" value="1"/>
</dbReference>
<feature type="domain" description="GGDEF" evidence="3">
    <location>
        <begin position="543"/>
        <end position="710"/>
    </location>
</feature>
<dbReference type="AlphaFoldDB" id="A0A9Y2AJC9"/>
<keyword evidence="5" id="KW-1185">Reference proteome</keyword>
<evidence type="ECO:0000313" key="4">
    <source>
        <dbReference type="EMBL" id="WIW70896.1"/>
    </source>
</evidence>
<keyword evidence="1" id="KW-1133">Transmembrane helix</keyword>
<reference evidence="4" key="1">
    <citation type="submission" date="2023-03" db="EMBL/GenBank/DDBJ databases">
        <title>Selenobaculum gbiensis gen. nov. sp. nov., a new bacterium isolated from the gut microbiota of IBD patient.</title>
        <authorList>
            <person name="Yeo S."/>
            <person name="Park H."/>
            <person name="Huh C.S."/>
        </authorList>
    </citation>
    <scope>NUCLEOTIDE SEQUENCE</scope>
    <source>
        <strain evidence="4">ICN-92133</strain>
    </source>
</reference>
<evidence type="ECO:0000259" key="3">
    <source>
        <dbReference type="SMART" id="SM00267"/>
    </source>
</evidence>
<feature type="domain" description="Solute-binding protein family 3/N-terminal" evidence="2">
    <location>
        <begin position="289"/>
        <end position="509"/>
    </location>
</feature>
<proteinExistence type="predicted"/>
<dbReference type="InterPro" id="IPR050469">
    <property type="entry name" value="Diguanylate_Cyclase"/>
</dbReference>